<gene>
    <name evidence="3" type="ORF">F6B93_17675</name>
</gene>
<feature type="transmembrane region" description="Helical" evidence="2">
    <location>
        <begin position="124"/>
        <end position="143"/>
    </location>
</feature>
<evidence type="ECO:0000256" key="2">
    <source>
        <dbReference type="SAM" id="Phobius"/>
    </source>
</evidence>
<feature type="transmembrane region" description="Helical" evidence="2">
    <location>
        <begin position="12"/>
        <end position="37"/>
    </location>
</feature>
<keyword evidence="2" id="KW-0472">Membrane</keyword>
<proteinExistence type="predicted"/>
<feature type="transmembrane region" description="Helical" evidence="2">
    <location>
        <begin position="75"/>
        <end position="95"/>
    </location>
</feature>
<reference evidence="3" key="1">
    <citation type="submission" date="2019-12" db="EMBL/GenBank/DDBJ databases">
        <title>Mycobacterium spongiae sp. nov.</title>
        <authorList>
            <person name="Stinear T."/>
        </authorList>
    </citation>
    <scope>NUCLEOTIDE SEQUENCE</scope>
    <source>
        <strain evidence="3">FSD4b-SM</strain>
    </source>
</reference>
<sequence length="264" mass="28481">MGMLVGLAPWIVYWVLIGNVQATLAVVVALAIAVAVLAIGRTAGHSEHWLEVGSVATFLVLAVVTFAVGESVVQQWLLSLSIAGILLVALVGQLVGRPFVRQFAAAEHPPDVVKTELFDRITKLVSWAWIAVFAGMTVSAAIPPLAQQLFGHHVTGRDATTPLSFVCSWVIPFSLFGAVIVVSRVLLDRMLAGADDIVRSTSFVAYDEATIDELYYLAQEHADREVGPGKEAYNVKVGGMGTPLTGDASRKSWPSTYKVRDRRR</sequence>
<feature type="transmembrane region" description="Helical" evidence="2">
    <location>
        <begin position="49"/>
        <end position="69"/>
    </location>
</feature>
<protein>
    <submittedName>
        <fullName evidence="3">Uncharacterized protein</fullName>
    </submittedName>
</protein>
<dbReference type="Proteomes" id="UP000682202">
    <property type="component" value="Chromosome"/>
</dbReference>
<dbReference type="KEGG" id="mspg:F6B93_17675"/>
<organism evidence="3 4">
    <name type="scientific">Mycobacterium spongiae</name>
    <dbReference type="NCBI Taxonomy" id="886343"/>
    <lineage>
        <taxon>Bacteria</taxon>
        <taxon>Bacillati</taxon>
        <taxon>Actinomycetota</taxon>
        <taxon>Actinomycetes</taxon>
        <taxon>Mycobacteriales</taxon>
        <taxon>Mycobacteriaceae</taxon>
        <taxon>Mycobacterium</taxon>
    </lineage>
</organism>
<evidence type="ECO:0000313" key="4">
    <source>
        <dbReference type="Proteomes" id="UP000682202"/>
    </source>
</evidence>
<name>A0A975PXV7_9MYCO</name>
<keyword evidence="4" id="KW-1185">Reference proteome</keyword>
<accession>A0A975PXV7</accession>
<dbReference type="AlphaFoldDB" id="A0A975PXV7"/>
<feature type="transmembrane region" description="Helical" evidence="2">
    <location>
        <begin position="163"/>
        <end position="187"/>
    </location>
</feature>
<dbReference type="EMBL" id="CP046600">
    <property type="protein sequence ID" value="QUR68666.1"/>
    <property type="molecule type" value="Genomic_DNA"/>
</dbReference>
<keyword evidence="2" id="KW-1133">Transmembrane helix</keyword>
<feature type="region of interest" description="Disordered" evidence="1">
    <location>
        <begin position="245"/>
        <end position="264"/>
    </location>
</feature>
<evidence type="ECO:0000256" key="1">
    <source>
        <dbReference type="SAM" id="MobiDB-lite"/>
    </source>
</evidence>
<dbReference type="RefSeq" id="WP_211696237.1">
    <property type="nucleotide sequence ID" value="NZ_CP046600.1"/>
</dbReference>
<keyword evidence="2" id="KW-0812">Transmembrane</keyword>
<evidence type="ECO:0000313" key="3">
    <source>
        <dbReference type="EMBL" id="QUR68666.1"/>
    </source>
</evidence>